<organism evidence="5 6">
    <name type="scientific">Convivina intestini</name>
    <dbReference type="NCBI Taxonomy" id="1505726"/>
    <lineage>
        <taxon>Bacteria</taxon>
        <taxon>Bacillati</taxon>
        <taxon>Bacillota</taxon>
        <taxon>Bacilli</taxon>
        <taxon>Lactobacillales</taxon>
        <taxon>Lactobacillaceae</taxon>
        <taxon>Convivina</taxon>
    </lineage>
</organism>
<feature type="region of interest" description="Disordered" evidence="1">
    <location>
        <begin position="767"/>
        <end position="1147"/>
    </location>
</feature>
<evidence type="ECO:0000259" key="4">
    <source>
        <dbReference type="Pfam" id="PF17966"/>
    </source>
</evidence>
<evidence type="ECO:0000313" key="6">
    <source>
        <dbReference type="Proteomes" id="UP000245433"/>
    </source>
</evidence>
<feature type="compositionally biased region" description="Low complexity" evidence="1">
    <location>
        <begin position="154"/>
        <end position="169"/>
    </location>
</feature>
<name>A0A2U1DC27_9LACO</name>
<proteinExistence type="predicted"/>
<dbReference type="InterPro" id="IPR041495">
    <property type="entry name" value="Mub_B2"/>
</dbReference>
<keyword evidence="2" id="KW-0472">Membrane</keyword>
<gene>
    <name evidence="5" type="ORF">C7384_10252</name>
</gene>
<dbReference type="Pfam" id="PF17966">
    <property type="entry name" value="Muc_B2"/>
    <property type="match status" value="1"/>
</dbReference>
<dbReference type="Gene3D" id="2.60.40.4300">
    <property type="match status" value="1"/>
</dbReference>
<dbReference type="AlphaFoldDB" id="A0A2U1DC27"/>
<dbReference type="Gene3D" id="3.10.20.470">
    <property type="match status" value="1"/>
</dbReference>
<dbReference type="RefSeq" id="WP_116585373.1">
    <property type="nucleotide sequence ID" value="NZ_CAKOEX010000002.1"/>
</dbReference>
<feature type="transmembrane region" description="Helical" evidence="2">
    <location>
        <begin position="24"/>
        <end position="42"/>
    </location>
</feature>
<dbReference type="Proteomes" id="UP000245433">
    <property type="component" value="Unassembled WGS sequence"/>
</dbReference>
<feature type="compositionally biased region" description="Low complexity" evidence="1">
    <location>
        <begin position="99"/>
        <end position="111"/>
    </location>
</feature>
<accession>A0A2U1DC27</accession>
<evidence type="ECO:0000256" key="2">
    <source>
        <dbReference type="SAM" id="Phobius"/>
    </source>
</evidence>
<dbReference type="OrthoDB" id="2149791at2"/>
<dbReference type="Pfam" id="PF17965">
    <property type="entry name" value="MucBP_2"/>
    <property type="match status" value="1"/>
</dbReference>
<evidence type="ECO:0000259" key="3">
    <source>
        <dbReference type="Pfam" id="PF17965"/>
    </source>
</evidence>
<feature type="region of interest" description="Disordered" evidence="1">
    <location>
        <begin position="99"/>
        <end position="197"/>
    </location>
</feature>
<evidence type="ECO:0000313" key="5">
    <source>
        <dbReference type="EMBL" id="PVY85234.1"/>
    </source>
</evidence>
<sequence length="1215" mass="125119">MLYNKYDYKKINDKKILHKVKKHWALMSLSTFAVLGTAGLFVDKTEAMADTVDANAVEPGSNALMGKAVFLQPDSQSTTQQIHTKSTTNVSQLTAAATSDADTTASSTQSLPATINTDLPADMTVKEPVGSTADSSMASQPVESTSDSSTTNRTVASTADSSTTSQTGSLVDQQKSPQVAAAIPAESSQQAGQSGVTATPSIDQILADISTDNWQKDGGYAHPTINTVTSGNHYQLNITPGKYTAGDTQAVENLYGFGIQTINLDKIHLSDLGFTSTADLSNVTVTYPNGKVYHPKTVYLIDRTGKSVDNFTQATGFLVPLHDNLQPSTFQGGIGDDADANQGLNANTEPVKYLVDFDVSDKINHRTELDLDGVAHFGTTYPQLVKTYYVDENTGQQIVTPSVQGYDDKLQDKVTINQKDLSKLGYYRTAMVVRYGNESDQEPYDYQAISRFDSVVDVNAIVTNYKQTLVYLYDNTAYTRVYYVAVDADGNDIADLAPAELKVGKTGQPLNASAKAFANYHLVSTTGSNGVNFMMPISINDSQSANDSNQGYLLYGYRGNEEHMTVNYIDIDDHNVVVLSDQVTGAYNETAEYNTADRIAAFGKRGFVLVKDEYPKGHVFGADTPTFVVEFKHGTKTVTPQTPGTPGQPVDPSNPNGPKYPQGTDIHSLVKQIHRVINYVYDDGRIAAPTVDQSVEYSRNGTFDLVDVDKAVAYTPWVTNQAIYEAVTSPVINGYIADKTNIPSEMTTATTGDTHITVVYHIDQNSQSTSTSSSISGSESAASASTSSSISGSESAASASTSSSISGSESAASASTSNSISGSESAASASTSSSISGSESAASASTSSSISGSESATSASTSSSISGSESAASASTSSSISGSESAASASTSNSISGSESAASASTSSSISGSESAASASTSSSISGSESAASTSTSSSISASESAASASTSTSSSDSKSASGSTSKSSSESKSASESTSTSSSESKSASESTSTSSSESKSGSDSKSTSSSESKSSSESTSTSSSESKSASGSTSTSSSESKSASDSTSTSSSESKSASDSKSTSSSESKSASGSTSTSSSDSKSISGSTSTSSSESKSASGSTSKSSSDSTSATQPTSGSHNGATSDSTSDSQLIPSSNSNRTVMPMSTAATGLNYNSSSLFSTNDGSQQAGTLPATATRASRHAVKNTSIVGALALTAASVFGISARRKRKH</sequence>
<evidence type="ECO:0000256" key="1">
    <source>
        <dbReference type="SAM" id="MobiDB-lite"/>
    </source>
</evidence>
<feature type="domain" description="Mucin binding" evidence="3">
    <location>
        <begin position="563"/>
        <end position="633"/>
    </location>
</feature>
<dbReference type="PANTHER" id="PTHR46541:SF1">
    <property type="entry name" value="ZINC FINGER PROTEIN AEBP2"/>
    <property type="match status" value="1"/>
</dbReference>
<feature type="compositionally biased region" description="Low complexity" evidence="1">
    <location>
        <begin position="637"/>
        <end position="650"/>
    </location>
</feature>
<feature type="compositionally biased region" description="Polar residues" evidence="1">
    <location>
        <begin position="186"/>
        <end position="197"/>
    </location>
</feature>
<feature type="compositionally biased region" description="Polar residues" evidence="1">
    <location>
        <begin position="1117"/>
        <end position="1145"/>
    </location>
</feature>
<comment type="caution">
    <text evidence="5">The sequence shown here is derived from an EMBL/GenBank/DDBJ whole genome shotgun (WGS) entry which is preliminary data.</text>
</comment>
<feature type="compositionally biased region" description="Polar residues" evidence="1">
    <location>
        <begin position="132"/>
        <end position="153"/>
    </location>
</feature>
<feature type="compositionally biased region" description="Low complexity" evidence="1">
    <location>
        <begin position="768"/>
        <end position="1116"/>
    </location>
</feature>
<feature type="region of interest" description="Disordered" evidence="1">
    <location>
        <begin position="636"/>
        <end position="662"/>
    </location>
</feature>
<dbReference type="InterPro" id="IPR041558">
    <property type="entry name" value="MucBP_2"/>
</dbReference>
<keyword evidence="2" id="KW-1133">Transmembrane helix</keyword>
<keyword evidence="2" id="KW-0812">Transmembrane</keyword>
<protein>
    <submittedName>
        <fullName evidence="5">Uncharacterized protein</fullName>
    </submittedName>
</protein>
<dbReference type="PANTHER" id="PTHR46541">
    <property type="entry name" value="ZINC FINGER PROTEIN AEBP2"/>
    <property type="match status" value="1"/>
</dbReference>
<reference evidence="5 6" key="1">
    <citation type="submission" date="2018-04" db="EMBL/GenBank/DDBJ databases">
        <title>Genomic Encyclopedia of Type Strains, Phase IV (KMG-IV): sequencing the most valuable type-strain genomes for metagenomic binning, comparative biology and taxonomic classification.</title>
        <authorList>
            <person name="Goeker M."/>
        </authorList>
    </citation>
    <scope>NUCLEOTIDE SEQUENCE [LARGE SCALE GENOMIC DNA]</scope>
    <source>
        <strain evidence="5 6">DSM 28795</strain>
    </source>
</reference>
<dbReference type="GO" id="GO:0008270">
    <property type="term" value="F:zinc ion binding"/>
    <property type="evidence" value="ECO:0007669"/>
    <property type="project" value="UniProtKB-KW"/>
</dbReference>
<keyword evidence="6" id="KW-1185">Reference proteome</keyword>
<dbReference type="GO" id="GO:0006357">
    <property type="term" value="P:regulation of transcription by RNA polymerase II"/>
    <property type="evidence" value="ECO:0007669"/>
    <property type="project" value="TreeGrafter"/>
</dbReference>
<dbReference type="InterPro" id="IPR052130">
    <property type="entry name" value="AEBP2/jing_C2H2-ZnF"/>
</dbReference>
<feature type="domain" description="Mub B2-like" evidence="4">
    <location>
        <begin position="668"/>
        <end position="762"/>
    </location>
</feature>
<dbReference type="EMBL" id="QEKT01000002">
    <property type="protein sequence ID" value="PVY85234.1"/>
    <property type="molecule type" value="Genomic_DNA"/>
</dbReference>